<evidence type="ECO:0000313" key="2">
    <source>
        <dbReference type="EMBL" id="OLN81398.1"/>
    </source>
</evidence>
<dbReference type="GO" id="GO:0006513">
    <property type="term" value="P:protein monoubiquitination"/>
    <property type="evidence" value="ECO:0007669"/>
    <property type="project" value="TreeGrafter"/>
</dbReference>
<dbReference type="STRING" id="708187.A0A1Q8RAM0"/>
<sequence>MSPKETPTTYAELLTNIRQLSIAITLPSPAERDTAGHIAQDGLTLTLHHAGVQTPFTLPGKVDLTHNTLPAPRLGSHTISWRLPLKADSSSTPSPRSSPHDEPVPWTATDLQPSSAVKCRRCSSAVVPEGKVAEWKDLPSENWAEMMDFWHCHKPTDHEHSEDHEHLARRGYGANSSIAAQAGVGLVDLTSFLFSESDCTGLVFTSPSGDAAASEDSSSAVLAGGPDPPPRMLHVSCSACASHIGFFNVAISSVVLLKWQVSCIALPREASGPSSTDCLAANLVATLSRSGSSKSVVVPTFQGEEASPALHLWILNSNIAYASSRREGTRAAIKLLYREISQREADAMLESMTSDVQEVNLPTADIVAAGEALQGSSRLLPPSERVFKEWNVGLLDKWQAGSR</sequence>
<dbReference type="GO" id="GO:0030332">
    <property type="term" value="F:cyclin binding"/>
    <property type="evidence" value="ECO:0007669"/>
    <property type="project" value="TreeGrafter"/>
</dbReference>
<dbReference type="GO" id="GO:0061630">
    <property type="term" value="F:ubiquitin protein ligase activity"/>
    <property type="evidence" value="ECO:0007669"/>
    <property type="project" value="TreeGrafter"/>
</dbReference>
<dbReference type="PANTHER" id="PTHR31531:SF2">
    <property type="entry name" value="E3 UBIQUITIN-PROTEIN LIGASE E3D"/>
    <property type="match status" value="1"/>
</dbReference>
<dbReference type="GO" id="GO:0000209">
    <property type="term" value="P:protein polyubiquitination"/>
    <property type="evidence" value="ECO:0007669"/>
    <property type="project" value="TreeGrafter"/>
</dbReference>
<evidence type="ECO:0000313" key="3">
    <source>
        <dbReference type="Proteomes" id="UP000186583"/>
    </source>
</evidence>
<dbReference type="Proteomes" id="UP000186583">
    <property type="component" value="Unassembled WGS sequence"/>
</dbReference>
<accession>A0A1Q8RAM0</accession>
<dbReference type="InterPro" id="IPR019193">
    <property type="entry name" value="UBQ-conj_enz_E2-bd_prot"/>
</dbReference>
<dbReference type="EMBL" id="MPGH01000253">
    <property type="protein sequence ID" value="OLN81398.1"/>
    <property type="molecule type" value="Genomic_DNA"/>
</dbReference>
<dbReference type="GO" id="GO:0051865">
    <property type="term" value="P:protein autoubiquitination"/>
    <property type="evidence" value="ECO:0007669"/>
    <property type="project" value="TreeGrafter"/>
</dbReference>
<comment type="caution">
    <text evidence="2">The sequence shown here is derived from an EMBL/GenBank/DDBJ whole genome shotgun (WGS) entry which is preliminary data.</text>
</comment>
<dbReference type="PANTHER" id="PTHR31531">
    <property type="entry name" value="E3 UBIQUITIN-PROTEIN LIGASE E3D FAMILY MEMBER"/>
    <property type="match status" value="1"/>
</dbReference>
<evidence type="ECO:0008006" key="4">
    <source>
        <dbReference type="Google" id="ProtNLM"/>
    </source>
</evidence>
<gene>
    <name evidence="2" type="ORF">CCHL11_09961</name>
</gene>
<feature type="region of interest" description="Disordered" evidence="1">
    <location>
        <begin position="85"/>
        <end position="109"/>
    </location>
</feature>
<reference evidence="2 3" key="1">
    <citation type="submission" date="2016-11" db="EMBL/GenBank/DDBJ databases">
        <title>Draft Genome Assembly of Colletotrichum chlorophyti a pathogen of herbaceous plants.</title>
        <authorList>
            <person name="Gan P."/>
            <person name="Narusaka M."/>
            <person name="Tsushima A."/>
            <person name="Narusaka Y."/>
            <person name="Takano Y."/>
            <person name="Shirasu K."/>
        </authorList>
    </citation>
    <scope>NUCLEOTIDE SEQUENCE [LARGE SCALE GENOMIC DNA]</scope>
    <source>
        <strain evidence="2 3">NTL11</strain>
    </source>
</reference>
<dbReference type="Pfam" id="PF09814">
    <property type="entry name" value="HECT_2"/>
    <property type="match status" value="1"/>
</dbReference>
<dbReference type="GO" id="GO:0005829">
    <property type="term" value="C:cytosol"/>
    <property type="evidence" value="ECO:0007669"/>
    <property type="project" value="TreeGrafter"/>
</dbReference>
<evidence type="ECO:0000256" key="1">
    <source>
        <dbReference type="SAM" id="MobiDB-lite"/>
    </source>
</evidence>
<dbReference type="GO" id="GO:0031624">
    <property type="term" value="F:ubiquitin conjugating enzyme binding"/>
    <property type="evidence" value="ECO:0007669"/>
    <property type="project" value="TreeGrafter"/>
</dbReference>
<keyword evidence="3" id="KW-1185">Reference proteome</keyword>
<dbReference type="AlphaFoldDB" id="A0A1Q8RAM0"/>
<dbReference type="GO" id="GO:0043161">
    <property type="term" value="P:proteasome-mediated ubiquitin-dependent protein catabolic process"/>
    <property type="evidence" value="ECO:0007669"/>
    <property type="project" value="TreeGrafter"/>
</dbReference>
<protein>
    <recommendedName>
        <fullName evidence="4">Ubiquitin-conjugating enzyme E2C-binding protein</fullName>
    </recommendedName>
</protein>
<dbReference type="GO" id="GO:0000151">
    <property type="term" value="C:ubiquitin ligase complex"/>
    <property type="evidence" value="ECO:0007669"/>
    <property type="project" value="TreeGrafter"/>
</dbReference>
<organism evidence="2 3">
    <name type="scientific">Colletotrichum chlorophyti</name>
    <dbReference type="NCBI Taxonomy" id="708187"/>
    <lineage>
        <taxon>Eukaryota</taxon>
        <taxon>Fungi</taxon>
        <taxon>Dikarya</taxon>
        <taxon>Ascomycota</taxon>
        <taxon>Pezizomycotina</taxon>
        <taxon>Sordariomycetes</taxon>
        <taxon>Hypocreomycetidae</taxon>
        <taxon>Glomerellales</taxon>
        <taxon>Glomerellaceae</taxon>
        <taxon>Colletotrichum</taxon>
    </lineage>
</organism>
<dbReference type="OrthoDB" id="66510at2759"/>
<dbReference type="GO" id="GO:0005634">
    <property type="term" value="C:nucleus"/>
    <property type="evidence" value="ECO:0007669"/>
    <property type="project" value="TreeGrafter"/>
</dbReference>
<name>A0A1Q8RAM0_9PEZI</name>
<proteinExistence type="predicted"/>